<dbReference type="Gene3D" id="3.20.20.100">
    <property type="entry name" value="NADP-dependent oxidoreductase domain"/>
    <property type="match status" value="1"/>
</dbReference>
<dbReference type="PANTHER" id="PTHR43364">
    <property type="entry name" value="NADH-SPECIFIC METHYLGLYOXAL REDUCTASE-RELATED"/>
    <property type="match status" value="1"/>
</dbReference>
<gene>
    <name evidence="3" type="ORF">DASC09_055940</name>
</gene>
<reference evidence="3 4" key="1">
    <citation type="journal article" date="2023" name="Elife">
        <title>Identification of key yeast species and microbe-microbe interactions impacting larval growth of Drosophila in the wild.</title>
        <authorList>
            <person name="Mure A."/>
            <person name="Sugiura Y."/>
            <person name="Maeda R."/>
            <person name="Honda K."/>
            <person name="Sakurai N."/>
            <person name="Takahashi Y."/>
            <person name="Watada M."/>
            <person name="Katoh T."/>
            <person name="Gotoh A."/>
            <person name="Gotoh Y."/>
            <person name="Taniguchi I."/>
            <person name="Nakamura K."/>
            <person name="Hayashi T."/>
            <person name="Katayama T."/>
            <person name="Uemura T."/>
            <person name="Hattori Y."/>
        </authorList>
    </citation>
    <scope>NUCLEOTIDE SEQUENCE [LARGE SCALE GENOMIC DNA]</scope>
    <source>
        <strain evidence="3 4">SC-9</strain>
    </source>
</reference>
<evidence type="ECO:0000313" key="4">
    <source>
        <dbReference type="Proteomes" id="UP001360560"/>
    </source>
</evidence>
<feature type="domain" description="NADP-dependent oxidoreductase" evidence="2">
    <location>
        <begin position="7"/>
        <end position="302"/>
    </location>
</feature>
<sequence>MTTPHVKIVYGSAGITHIDKADMNSVVDILKKNNVDEIDTARIYPGSEKALGDHGFSKHFIVDTKARGFAPNALTSEGIKAAIDESLSDLQVDSVETYFLHSPDPATPIEETLAAINELYNQKKFKRFGVSNFSPSQVEQIYDLCHKHGYVLPSVYQGNYNAVSRAIESDLFPILRKLNISFYAYSPIAGGFLARTKQDLTSGTPNRFNQKDMVGTIYNSLYNKPELVKGLETWGSLAEKAGTTRAGLAYRWIIYHSELSKQNGDAVIIGVRSVAQLEQIFEFVNEGPIKDESIVSEIDKLWDNVKDEAPVNNYSFVEKQISG</sequence>
<name>A0AAV5QVP7_9ASCO</name>
<dbReference type="CDD" id="cd19075">
    <property type="entry name" value="AKR_AKR7A1-5"/>
    <property type="match status" value="1"/>
</dbReference>
<dbReference type="Proteomes" id="UP001360560">
    <property type="component" value="Unassembled WGS sequence"/>
</dbReference>
<keyword evidence="4" id="KW-1185">Reference proteome</keyword>
<dbReference type="InterPro" id="IPR050523">
    <property type="entry name" value="AKR_Detox_Biosynth"/>
</dbReference>
<dbReference type="InterPro" id="IPR036812">
    <property type="entry name" value="NAD(P)_OxRdtase_dom_sf"/>
</dbReference>
<keyword evidence="1" id="KW-0560">Oxidoreductase</keyword>
<dbReference type="GO" id="GO:0016491">
    <property type="term" value="F:oxidoreductase activity"/>
    <property type="evidence" value="ECO:0007669"/>
    <property type="project" value="UniProtKB-KW"/>
</dbReference>
<evidence type="ECO:0000259" key="2">
    <source>
        <dbReference type="Pfam" id="PF00248"/>
    </source>
</evidence>
<dbReference type="EMBL" id="BTFZ01000019">
    <property type="protein sequence ID" value="GMM38255.1"/>
    <property type="molecule type" value="Genomic_DNA"/>
</dbReference>
<comment type="caution">
    <text evidence="3">The sequence shown here is derived from an EMBL/GenBank/DDBJ whole genome shotgun (WGS) entry which is preliminary data.</text>
</comment>
<accession>A0AAV5QVP7</accession>
<dbReference type="PANTHER" id="PTHR43364:SF4">
    <property type="entry name" value="NAD(P)-LINKED OXIDOREDUCTASE SUPERFAMILY PROTEIN"/>
    <property type="match status" value="1"/>
</dbReference>
<organism evidence="3 4">
    <name type="scientific">Saccharomycopsis crataegensis</name>
    <dbReference type="NCBI Taxonomy" id="43959"/>
    <lineage>
        <taxon>Eukaryota</taxon>
        <taxon>Fungi</taxon>
        <taxon>Dikarya</taxon>
        <taxon>Ascomycota</taxon>
        <taxon>Saccharomycotina</taxon>
        <taxon>Saccharomycetes</taxon>
        <taxon>Saccharomycopsidaceae</taxon>
        <taxon>Saccharomycopsis</taxon>
    </lineage>
</organism>
<proteinExistence type="predicted"/>
<dbReference type="SUPFAM" id="SSF51430">
    <property type="entry name" value="NAD(P)-linked oxidoreductase"/>
    <property type="match status" value="1"/>
</dbReference>
<dbReference type="Pfam" id="PF00248">
    <property type="entry name" value="Aldo_ket_red"/>
    <property type="match status" value="1"/>
</dbReference>
<dbReference type="GeneID" id="90076244"/>
<dbReference type="RefSeq" id="XP_064855251.1">
    <property type="nucleotide sequence ID" value="XM_064999179.1"/>
</dbReference>
<dbReference type="InterPro" id="IPR023210">
    <property type="entry name" value="NADP_OxRdtase_dom"/>
</dbReference>
<protein>
    <recommendedName>
        <fullName evidence="2">NADP-dependent oxidoreductase domain-containing protein</fullName>
    </recommendedName>
</protein>
<evidence type="ECO:0000313" key="3">
    <source>
        <dbReference type="EMBL" id="GMM38255.1"/>
    </source>
</evidence>
<evidence type="ECO:0000256" key="1">
    <source>
        <dbReference type="ARBA" id="ARBA00023002"/>
    </source>
</evidence>
<dbReference type="AlphaFoldDB" id="A0AAV5QVP7"/>